<feature type="domain" description="Reverse transcriptase" evidence="2">
    <location>
        <begin position="1"/>
        <end position="243"/>
    </location>
</feature>
<name>A0A9W7DCX9_9STRA</name>
<dbReference type="EMBL" id="BSXW01012481">
    <property type="protein sequence ID" value="GMF65554.1"/>
    <property type="molecule type" value="Genomic_DNA"/>
</dbReference>
<dbReference type="Pfam" id="PF00078">
    <property type="entry name" value="RVT_1"/>
    <property type="match status" value="1"/>
</dbReference>
<dbReference type="CDD" id="cd01650">
    <property type="entry name" value="RT_nLTR_like"/>
    <property type="match status" value="1"/>
</dbReference>
<dbReference type="PANTHER" id="PTHR31635:SF196">
    <property type="entry name" value="REVERSE TRANSCRIPTASE DOMAIN-CONTAINING PROTEIN-RELATED"/>
    <property type="match status" value="1"/>
</dbReference>
<dbReference type="InterPro" id="IPR043502">
    <property type="entry name" value="DNA/RNA_pol_sf"/>
</dbReference>
<dbReference type="SUPFAM" id="SSF56672">
    <property type="entry name" value="DNA/RNA polymerases"/>
    <property type="match status" value="1"/>
</dbReference>
<accession>A0A9W7DCX9</accession>
<gene>
    <name evidence="3" type="ORF">Plil01_001819700</name>
</gene>
<evidence type="ECO:0000256" key="1">
    <source>
        <dbReference type="SAM" id="MobiDB-lite"/>
    </source>
</evidence>
<feature type="region of interest" description="Disordered" evidence="1">
    <location>
        <begin position="1"/>
        <end position="22"/>
    </location>
</feature>
<organism evidence="3 4">
    <name type="scientific">Phytophthora lilii</name>
    <dbReference type="NCBI Taxonomy" id="2077276"/>
    <lineage>
        <taxon>Eukaryota</taxon>
        <taxon>Sar</taxon>
        <taxon>Stramenopiles</taxon>
        <taxon>Oomycota</taxon>
        <taxon>Peronosporomycetes</taxon>
        <taxon>Peronosporales</taxon>
        <taxon>Peronosporaceae</taxon>
        <taxon>Phytophthora</taxon>
    </lineage>
</organism>
<sequence length="529" mass="59138">MKDDEAPTASSPVAVIQAGDRSEPGNYRPLTLLNHDAKLGPKFLAWRLGEVLPAIINEDEKGFVPGRSIRHLLLQFHDLQKLCQMMYPDACAVLIDFAKAFDSVLWPALDMILTHFGFGPTIRQGDPLSPGLFVVFIEPMLNYLRKHFTPKGLLVRPSQTPHLVMAFADDCTGLLRDIADAKTFISLVQDFSDAAGMRLNMKKTCVMPFTHHVSRAKLAMLRTTSALHVLSITDTTKLLGILQGASITPRERIAVVIRNLRNRCSIWKYRARTLKGKVVLLQTIILPLLWYTASVICVPPDVRHTVDTIIRNFVHSKDTDLDDAAPGKFNSNWSYTKVDKGGLGLTPAKEFIQAMHLKCLQDAIAATVQTGSAPRWFLPALTLFTTALSPLGEGFDVLYANLSGLMWNPIPKLSFIPPIFSRPASRAGLVSDTLKRFNLITPLVEPTNGPCRPAIIEAAYHNWRFENQPVVDMANRDVLPICEDLKFRVQHNALGFLYKFHWRTNVASPDQCIHDCSAKENAVHLFWEC</sequence>
<dbReference type="InterPro" id="IPR000477">
    <property type="entry name" value="RT_dom"/>
</dbReference>
<dbReference type="OrthoDB" id="93167at2759"/>
<evidence type="ECO:0000259" key="2">
    <source>
        <dbReference type="PROSITE" id="PS50878"/>
    </source>
</evidence>
<dbReference type="AlphaFoldDB" id="A0A9W7DCX9"/>
<dbReference type="Proteomes" id="UP001165083">
    <property type="component" value="Unassembled WGS sequence"/>
</dbReference>
<comment type="caution">
    <text evidence="3">The sequence shown here is derived from an EMBL/GenBank/DDBJ whole genome shotgun (WGS) entry which is preliminary data.</text>
</comment>
<dbReference type="PANTHER" id="PTHR31635">
    <property type="entry name" value="REVERSE TRANSCRIPTASE DOMAIN-CONTAINING PROTEIN-RELATED"/>
    <property type="match status" value="1"/>
</dbReference>
<evidence type="ECO:0000313" key="3">
    <source>
        <dbReference type="EMBL" id="GMF65554.1"/>
    </source>
</evidence>
<evidence type="ECO:0000313" key="4">
    <source>
        <dbReference type="Proteomes" id="UP001165083"/>
    </source>
</evidence>
<keyword evidence="4" id="KW-1185">Reference proteome</keyword>
<proteinExistence type="predicted"/>
<reference evidence="3" key="1">
    <citation type="submission" date="2023-04" db="EMBL/GenBank/DDBJ databases">
        <title>Phytophthora lilii NBRC 32176.</title>
        <authorList>
            <person name="Ichikawa N."/>
            <person name="Sato H."/>
            <person name="Tonouchi N."/>
        </authorList>
    </citation>
    <scope>NUCLEOTIDE SEQUENCE</scope>
    <source>
        <strain evidence="3">NBRC 32176</strain>
    </source>
</reference>
<protein>
    <submittedName>
        <fullName evidence="3">Unnamed protein product</fullName>
    </submittedName>
</protein>
<dbReference type="PROSITE" id="PS50878">
    <property type="entry name" value="RT_POL"/>
    <property type="match status" value="1"/>
</dbReference>